<feature type="compositionally biased region" description="Polar residues" evidence="3">
    <location>
        <begin position="48"/>
        <end position="58"/>
    </location>
</feature>
<proteinExistence type="predicted"/>
<organism evidence="4 5">
    <name type="scientific">Exophiala dermatitidis</name>
    <name type="common">Black yeast-like fungus</name>
    <name type="synonym">Wangiella dermatitidis</name>
    <dbReference type="NCBI Taxonomy" id="5970"/>
    <lineage>
        <taxon>Eukaryota</taxon>
        <taxon>Fungi</taxon>
        <taxon>Dikarya</taxon>
        <taxon>Ascomycota</taxon>
        <taxon>Pezizomycotina</taxon>
        <taxon>Eurotiomycetes</taxon>
        <taxon>Chaetothyriomycetidae</taxon>
        <taxon>Chaetothyriales</taxon>
        <taxon>Herpotrichiellaceae</taxon>
        <taxon>Exophiala</taxon>
    </lineage>
</organism>
<evidence type="ECO:0000256" key="2">
    <source>
        <dbReference type="ARBA" id="ARBA00023242"/>
    </source>
</evidence>
<accession>A0AAN6EP94</accession>
<feature type="compositionally biased region" description="Polar residues" evidence="3">
    <location>
        <begin position="621"/>
        <end position="630"/>
    </location>
</feature>
<dbReference type="Gene3D" id="4.10.240.10">
    <property type="entry name" value="Zn(2)-C6 fungal-type DNA-binding domain"/>
    <property type="match status" value="1"/>
</dbReference>
<feature type="compositionally biased region" description="Polar residues" evidence="3">
    <location>
        <begin position="117"/>
        <end position="134"/>
    </location>
</feature>
<dbReference type="GO" id="GO:0000981">
    <property type="term" value="F:DNA-binding transcription factor activity, RNA polymerase II-specific"/>
    <property type="evidence" value="ECO:0007669"/>
    <property type="project" value="InterPro"/>
</dbReference>
<feature type="region of interest" description="Disordered" evidence="3">
    <location>
        <begin position="101"/>
        <end position="134"/>
    </location>
</feature>
<dbReference type="Proteomes" id="UP001161757">
    <property type="component" value="Unassembled WGS sequence"/>
</dbReference>
<gene>
    <name evidence="4" type="ORF">HRR80_006760</name>
</gene>
<evidence type="ECO:0000256" key="3">
    <source>
        <dbReference type="SAM" id="MobiDB-lite"/>
    </source>
</evidence>
<evidence type="ECO:0000313" key="5">
    <source>
        <dbReference type="Proteomes" id="UP001161757"/>
    </source>
</evidence>
<reference evidence="4" key="1">
    <citation type="submission" date="2023-01" db="EMBL/GenBank/DDBJ databases">
        <title>Exophiala dermititidis isolated from Cystic Fibrosis Patient.</title>
        <authorList>
            <person name="Kurbessoian T."/>
            <person name="Crocker A."/>
            <person name="Murante D."/>
            <person name="Hogan D.A."/>
            <person name="Stajich J.E."/>
        </authorList>
    </citation>
    <scope>NUCLEOTIDE SEQUENCE</scope>
    <source>
        <strain evidence="4">Ex8</strain>
    </source>
</reference>
<evidence type="ECO:0008006" key="6">
    <source>
        <dbReference type="Google" id="ProtNLM"/>
    </source>
</evidence>
<comment type="caution">
    <text evidence="4">The sequence shown here is derived from an EMBL/GenBank/DDBJ whole genome shotgun (WGS) entry which is preliminary data.</text>
</comment>
<evidence type="ECO:0000313" key="4">
    <source>
        <dbReference type="EMBL" id="KAJ8989030.1"/>
    </source>
</evidence>
<dbReference type="GO" id="GO:0003677">
    <property type="term" value="F:DNA binding"/>
    <property type="evidence" value="ECO:0007669"/>
    <property type="project" value="UniProtKB-KW"/>
</dbReference>
<feature type="region of interest" description="Disordered" evidence="3">
    <location>
        <begin position="604"/>
        <end position="630"/>
    </location>
</feature>
<feature type="region of interest" description="Disordered" evidence="3">
    <location>
        <begin position="35"/>
        <end position="67"/>
    </location>
</feature>
<dbReference type="EMBL" id="JAJGCB010000015">
    <property type="protein sequence ID" value="KAJ8989030.1"/>
    <property type="molecule type" value="Genomic_DNA"/>
</dbReference>
<protein>
    <recommendedName>
        <fullName evidence="6">Zn(2)-C6 fungal-type domain-containing protein</fullName>
    </recommendedName>
</protein>
<keyword evidence="2" id="KW-0539">Nucleus</keyword>
<dbReference type="InterPro" id="IPR036864">
    <property type="entry name" value="Zn2-C6_fun-type_DNA-bd_sf"/>
</dbReference>
<sequence>MEEQQHVVIERVRRRRQHSSCDQCRKAKRACDAAFKSEHQHQHHQRSINHSNGKTTPQRRLAHHHQDKLQVPVTRCTNCQRAGRTCTFDWLESTLPKLIKGTNKNRTQQPRVDIDSASEQQRGTTQQRSTFVSTQGNNPAVISQLGTTQHVDFDLFDDVELFDIWGTPETLVDHGISTKQANDGPMAPYPIERPMLPWLSFPADNNNKPPLVNQARSCTIQHDAVLQSIEEEFPGPEDHDFEEQNDDEKAGIQCFDAVDALFRGGQHDEPTFLGSDCSSVPLFSDDEISGSLLSSSTLSSGTNRWLLTENWLRVYHDSLENALSCWLTERNCPYTLARGGGSVVGDSNSLSNTWGSQWSNRIYTRVCNLDRFINDLPGRRLSRSESATAGKALNAAVMAFGVQWAQAGDRGGIRDRISPDFTSSSLHDDMQLPTADEFGRSVQETLWNQARQALHEAASVQSYRVTFANIIFSLTQRPLNVQDWEQSSNWEPRCGSQEDTDNLQSRWECLQEIINADGPPVFLEAASRQLLSSRWQWERYNRQKAKKAVSSPHDAGWERVRASATSVTLSREHRDTFQLLTWLVIMFDTISAAMLQRPPVVADEDTTIDSADPWKIAPSSPGDSTDNEQSALSACEIDLDGWDPEPGQSKLGEQRRSSNVWDDFLLQDRGLKDYREVRWSLDVDDAASILCDAAPVKVLLFRKVGHIQKLISRRAGSDALERAVAQALKVYAEWNRSYGKFIAQCMARHHLLPARIQSWYLILAGHWHLGAILLADVVDEMDESGLGGRTQREARRVSGFSDDIRRKNATAISDLCRCSLHGQALSFPTAREFTYPVNQVALLSEPWTLVLIQSFSRAGFVFVSQLNAPRRPRNGGWSTVEDEIGLAKRRCGHCIEGLLNLANKSDMAYLAAKFLRDCLRDLDNI</sequence>
<name>A0AAN6EP94_EXODE</name>
<dbReference type="GO" id="GO:0008270">
    <property type="term" value="F:zinc ion binding"/>
    <property type="evidence" value="ECO:0007669"/>
    <property type="project" value="InterPro"/>
</dbReference>
<keyword evidence="1" id="KW-0238">DNA-binding</keyword>
<evidence type="ECO:0000256" key="1">
    <source>
        <dbReference type="ARBA" id="ARBA00023125"/>
    </source>
</evidence>
<dbReference type="AlphaFoldDB" id="A0AAN6EP94"/>